<dbReference type="Pfam" id="PF13560">
    <property type="entry name" value="HTH_31"/>
    <property type="match status" value="1"/>
</dbReference>
<dbReference type="CDD" id="cd00093">
    <property type="entry name" value="HTH_XRE"/>
    <property type="match status" value="1"/>
</dbReference>
<dbReference type="InterPro" id="IPR010982">
    <property type="entry name" value="Lambda_DNA-bd_dom_sf"/>
</dbReference>
<dbReference type="SMART" id="SM00530">
    <property type="entry name" value="HTH_XRE"/>
    <property type="match status" value="1"/>
</dbReference>
<proteinExistence type="predicted"/>
<comment type="caution">
    <text evidence="2">The sequence shown here is derived from an EMBL/GenBank/DDBJ whole genome shotgun (WGS) entry which is preliminary data.</text>
</comment>
<dbReference type="RefSeq" id="WP_413278769.1">
    <property type="nucleotide sequence ID" value="NZ_JBHFNT010000149.1"/>
</dbReference>
<organism evidence="2 3">
    <name type="scientific">Floridaenema evergladense BLCC-F167</name>
    <dbReference type="NCBI Taxonomy" id="3153639"/>
    <lineage>
        <taxon>Bacteria</taxon>
        <taxon>Bacillati</taxon>
        <taxon>Cyanobacteriota</taxon>
        <taxon>Cyanophyceae</taxon>
        <taxon>Oscillatoriophycideae</taxon>
        <taxon>Aerosakkonematales</taxon>
        <taxon>Aerosakkonemataceae</taxon>
        <taxon>Floridanema</taxon>
        <taxon>Floridanema evergladense</taxon>
    </lineage>
</organism>
<reference evidence="2 3" key="1">
    <citation type="submission" date="2024-09" db="EMBL/GenBank/DDBJ databases">
        <title>Floridaenema gen nov. (Aerosakkonemataceae, Aerosakkonematales ord. nov., Cyanobacteria) from benthic tropical and subtropical fresh waters, with the description of four new species.</title>
        <authorList>
            <person name="Moretto J.A."/>
            <person name="Berthold D.E."/>
            <person name="Lefler F.W."/>
            <person name="Huang I.-S."/>
            <person name="Laughinghouse H. IV."/>
        </authorList>
    </citation>
    <scope>NUCLEOTIDE SEQUENCE [LARGE SCALE GENOMIC DNA]</scope>
    <source>
        <strain evidence="2 3">BLCC-F167</strain>
    </source>
</reference>
<keyword evidence="3" id="KW-1185">Reference proteome</keyword>
<protein>
    <submittedName>
        <fullName evidence="2">Helix-turn-helix domain-containing protein</fullName>
    </submittedName>
</protein>
<dbReference type="EMBL" id="JBHFNT010000149">
    <property type="protein sequence ID" value="MFB2836383.1"/>
    <property type="molecule type" value="Genomic_DNA"/>
</dbReference>
<evidence type="ECO:0000313" key="3">
    <source>
        <dbReference type="Proteomes" id="UP001576780"/>
    </source>
</evidence>
<accession>A0ABV4WMR9</accession>
<dbReference type="InterPro" id="IPR001387">
    <property type="entry name" value="Cro/C1-type_HTH"/>
</dbReference>
<dbReference type="Proteomes" id="UP001576780">
    <property type="component" value="Unassembled WGS sequence"/>
</dbReference>
<sequence>MQVKRVVEVIQDFPELGKRIKQVREKDERSLTQICREAGISRAYWYQLEAEDLRAPATEEIVRKIEAVLGVDLGVKFDR</sequence>
<feature type="domain" description="HTH cro/C1-type" evidence="1">
    <location>
        <begin position="19"/>
        <end position="76"/>
    </location>
</feature>
<dbReference type="SUPFAM" id="SSF47413">
    <property type="entry name" value="lambda repressor-like DNA-binding domains"/>
    <property type="match status" value="1"/>
</dbReference>
<evidence type="ECO:0000259" key="1">
    <source>
        <dbReference type="SMART" id="SM00530"/>
    </source>
</evidence>
<name>A0ABV4WMR9_9CYAN</name>
<evidence type="ECO:0000313" key="2">
    <source>
        <dbReference type="EMBL" id="MFB2836383.1"/>
    </source>
</evidence>
<gene>
    <name evidence="2" type="ORF">ACE1CA_17775</name>
</gene>
<dbReference type="Gene3D" id="1.10.260.40">
    <property type="entry name" value="lambda repressor-like DNA-binding domains"/>
    <property type="match status" value="1"/>
</dbReference>